<gene>
    <name evidence="4" type="primary">POLR_2</name>
    <name evidence="1" type="synonym">POLR_0</name>
    <name evidence="2" type="synonym">POLR_1</name>
    <name evidence="3" type="synonym">POLR_3</name>
    <name evidence="2" type="ORF">CM83_50056</name>
    <name evidence="1" type="ORF">CM83_50057</name>
    <name evidence="3" type="ORF">CM83_50060</name>
    <name evidence="4" type="ORF">CM83_50061</name>
</gene>
<accession>A0A0A9WGT6</accession>
<dbReference type="EMBL" id="GBHO01038445">
    <property type="protein sequence ID" value="JAG05159.1"/>
    <property type="molecule type" value="Transcribed_RNA"/>
</dbReference>
<proteinExistence type="predicted"/>
<evidence type="ECO:0000313" key="3">
    <source>
        <dbReference type="EMBL" id="JAG05164.1"/>
    </source>
</evidence>
<reference evidence="4" key="1">
    <citation type="journal article" date="2014" name="PLoS ONE">
        <title>Transcriptome-Based Identification of ABC Transporters in the Western Tarnished Plant Bug Lygus hesperus.</title>
        <authorList>
            <person name="Hull J.J."/>
            <person name="Chaney K."/>
            <person name="Geib S.M."/>
            <person name="Fabrick J.A."/>
            <person name="Brent C.S."/>
            <person name="Walsh D."/>
            <person name="Lavine L.C."/>
        </authorList>
    </citation>
    <scope>NUCLEOTIDE SEQUENCE</scope>
</reference>
<dbReference type="EMBL" id="GBHO01038444">
    <property type="protein sequence ID" value="JAG05160.1"/>
    <property type="molecule type" value="Transcribed_RNA"/>
</dbReference>
<organism evidence="4">
    <name type="scientific">Lygus hesperus</name>
    <name type="common">Western plant bug</name>
    <dbReference type="NCBI Taxonomy" id="30085"/>
    <lineage>
        <taxon>Eukaryota</taxon>
        <taxon>Metazoa</taxon>
        <taxon>Ecdysozoa</taxon>
        <taxon>Arthropoda</taxon>
        <taxon>Hexapoda</taxon>
        <taxon>Insecta</taxon>
        <taxon>Pterygota</taxon>
        <taxon>Neoptera</taxon>
        <taxon>Paraneoptera</taxon>
        <taxon>Hemiptera</taxon>
        <taxon>Heteroptera</taxon>
        <taxon>Panheteroptera</taxon>
        <taxon>Cimicomorpha</taxon>
        <taxon>Miridae</taxon>
        <taxon>Mirini</taxon>
        <taxon>Lygus</taxon>
    </lineage>
</organism>
<protein>
    <submittedName>
        <fullName evidence="4">RNA replicase polyprotein</fullName>
    </submittedName>
</protein>
<dbReference type="EMBL" id="GBHO01038440">
    <property type="protein sequence ID" value="JAG05164.1"/>
    <property type="molecule type" value="Transcribed_RNA"/>
</dbReference>
<sequence>GDPVVTQLRWLQYRSDGTIYYALDFSSPLLPLPVRSKRTKIEETGNFPPLNDGRCKIPKDKWKDLQDVKPMLPHDCHPFYDLLSHADVSIREKNRKLESVKLAPTSKEKKVNLDSKKEF</sequence>
<reference evidence="4" key="2">
    <citation type="submission" date="2014-07" db="EMBL/GenBank/DDBJ databases">
        <authorList>
            <person name="Hull J."/>
        </authorList>
    </citation>
    <scope>NUCLEOTIDE SEQUENCE</scope>
</reference>
<evidence type="ECO:0000313" key="4">
    <source>
        <dbReference type="EMBL" id="JAG05733.1"/>
    </source>
</evidence>
<evidence type="ECO:0000313" key="1">
    <source>
        <dbReference type="EMBL" id="JAG05159.1"/>
    </source>
</evidence>
<dbReference type="EMBL" id="GBHO01037871">
    <property type="protein sequence ID" value="JAG05733.1"/>
    <property type="molecule type" value="Transcribed_RNA"/>
</dbReference>
<feature type="non-terminal residue" evidence="4">
    <location>
        <position position="1"/>
    </location>
</feature>
<dbReference type="AlphaFoldDB" id="A0A0A9WGT6"/>
<name>A0A0A9WGT6_LYGHE</name>
<evidence type="ECO:0000313" key="2">
    <source>
        <dbReference type="EMBL" id="JAG05160.1"/>
    </source>
</evidence>